<evidence type="ECO:0000313" key="13">
    <source>
        <dbReference type="EMBL" id="KAF2097051.1"/>
    </source>
</evidence>
<accession>A0A9P4IF34</accession>
<dbReference type="GO" id="GO:0015031">
    <property type="term" value="P:protein transport"/>
    <property type="evidence" value="ECO:0007669"/>
    <property type="project" value="UniProtKB-KW"/>
</dbReference>
<dbReference type="PANTHER" id="PTHR13402:SF6">
    <property type="entry name" value="SECRETORY 16, ISOFORM I"/>
    <property type="match status" value="1"/>
</dbReference>
<evidence type="ECO:0000259" key="11">
    <source>
        <dbReference type="Pfam" id="PF12931"/>
    </source>
</evidence>
<keyword evidence="6 10" id="KW-0653">Protein transport</keyword>
<evidence type="ECO:0000256" key="6">
    <source>
        <dbReference type="ARBA" id="ARBA00022927"/>
    </source>
</evidence>
<evidence type="ECO:0000256" key="8">
    <source>
        <dbReference type="ARBA" id="ARBA00023136"/>
    </source>
</evidence>
<feature type="domain" description="Sec16 Sec23-binding" evidence="11">
    <location>
        <begin position="205"/>
        <end position="404"/>
    </location>
</feature>
<evidence type="ECO:0000256" key="7">
    <source>
        <dbReference type="ARBA" id="ARBA00023006"/>
    </source>
</evidence>
<keyword evidence="14" id="KW-1185">Reference proteome</keyword>
<sequence>RGYSRDLNFMTPQDERIADPLERWKGCPIFSWGAGGHTVTSFPKHVPFYGSGQTAPMVKATAGEVKLQNVKQVLPADNVLSGFPGPLKKGKKKEVITWLKNAIGMLEAQLPGPQHPGTSPHMDFKRSEEKLLLWKIVLCLVEHDGVLEGTPAVQEAVQQALQSQGGLLQGAPFLGTPVEGPRAASSASSYPISADATNPQAVAIIREHLSKGDREKAAWMAVDERLWGHAMLISSTLSKDIWKQVIQEFVRKEIKGVGTGSESLAALYEVFAGNWEESIDELVPASARAGFHMINTADPAGSNKDATSGLDKWRETLLLILNNRSPDDTQALLTLGKLLAGYGRIEAAHICYIFARQIVYFGGAEDPQAQMTLIGADPRVHVDFGKDMESVLLSEVYEFALSMGTS</sequence>
<protein>
    <recommendedName>
        <fullName evidence="10">Protein transport protein sec16</fullName>
    </recommendedName>
</protein>
<dbReference type="Gene3D" id="1.25.40.1030">
    <property type="match status" value="1"/>
</dbReference>
<evidence type="ECO:0000256" key="5">
    <source>
        <dbReference type="ARBA" id="ARBA00022892"/>
    </source>
</evidence>
<organism evidence="13 14">
    <name type="scientific">Rhizodiscina lignyota</name>
    <dbReference type="NCBI Taxonomy" id="1504668"/>
    <lineage>
        <taxon>Eukaryota</taxon>
        <taxon>Fungi</taxon>
        <taxon>Dikarya</taxon>
        <taxon>Ascomycota</taxon>
        <taxon>Pezizomycotina</taxon>
        <taxon>Dothideomycetes</taxon>
        <taxon>Pleosporomycetidae</taxon>
        <taxon>Aulographales</taxon>
        <taxon>Rhizodiscinaceae</taxon>
        <taxon>Rhizodiscina</taxon>
    </lineage>
</organism>
<dbReference type="InterPro" id="IPR024340">
    <property type="entry name" value="Sec16_CCD"/>
</dbReference>
<keyword evidence="7 10" id="KW-0072">Autophagy</keyword>
<evidence type="ECO:0000256" key="9">
    <source>
        <dbReference type="ARBA" id="ARBA00024687"/>
    </source>
</evidence>
<dbReference type="Pfam" id="PF12932">
    <property type="entry name" value="Sec16"/>
    <property type="match status" value="1"/>
</dbReference>
<evidence type="ECO:0000256" key="1">
    <source>
        <dbReference type="ARBA" id="ARBA00004397"/>
    </source>
</evidence>
<dbReference type="GO" id="GO:0005789">
    <property type="term" value="C:endoplasmic reticulum membrane"/>
    <property type="evidence" value="ECO:0007669"/>
    <property type="project" value="UniProtKB-SubCell"/>
</dbReference>
<dbReference type="AlphaFoldDB" id="A0A9P4IF34"/>
<gene>
    <name evidence="13" type="ORF">NA57DRAFT_13517</name>
</gene>
<keyword evidence="8 10" id="KW-0472">Membrane</keyword>
<dbReference type="GO" id="GO:0007030">
    <property type="term" value="P:Golgi organization"/>
    <property type="evidence" value="ECO:0007669"/>
    <property type="project" value="TreeGrafter"/>
</dbReference>
<evidence type="ECO:0000256" key="4">
    <source>
        <dbReference type="ARBA" id="ARBA00022824"/>
    </source>
</evidence>
<dbReference type="GO" id="GO:0070973">
    <property type="term" value="P:protein localization to endoplasmic reticulum exit site"/>
    <property type="evidence" value="ECO:0007669"/>
    <property type="project" value="TreeGrafter"/>
</dbReference>
<reference evidence="13" key="1">
    <citation type="journal article" date="2020" name="Stud. Mycol.">
        <title>101 Dothideomycetes genomes: a test case for predicting lifestyles and emergence of pathogens.</title>
        <authorList>
            <person name="Haridas S."/>
            <person name="Albert R."/>
            <person name="Binder M."/>
            <person name="Bloem J."/>
            <person name="Labutti K."/>
            <person name="Salamov A."/>
            <person name="Andreopoulos B."/>
            <person name="Baker S."/>
            <person name="Barry K."/>
            <person name="Bills G."/>
            <person name="Bluhm B."/>
            <person name="Cannon C."/>
            <person name="Castanera R."/>
            <person name="Culley D."/>
            <person name="Daum C."/>
            <person name="Ezra D."/>
            <person name="Gonzalez J."/>
            <person name="Henrissat B."/>
            <person name="Kuo A."/>
            <person name="Liang C."/>
            <person name="Lipzen A."/>
            <person name="Lutzoni F."/>
            <person name="Magnuson J."/>
            <person name="Mondo S."/>
            <person name="Nolan M."/>
            <person name="Ohm R."/>
            <person name="Pangilinan J."/>
            <person name="Park H.-J."/>
            <person name="Ramirez L."/>
            <person name="Alfaro M."/>
            <person name="Sun H."/>
            <person name="Tritt A."/>
            <person name="Yoshinaga Y."/>
            <person name="Zwiers L.-H."/>
            <person name="Turgeon B."/>
            <person name="Goodwin S."/>
            <person name="Spatafora J."/>
            <person name="Crous P."/>
            <person name="Grigoriev I."/>
        </authorList>
    </citation>
    <scope>NUCLEOTIDE SEQUENCE</scope>
    <source>
        <strain evidence="13">CBS 133067</strain>
    </source>
</reference>
<evidence type="ECO:0000313" key="14">
    <source>
        <dbReference type="Proteomes" id="UP000799772"/>
    </source>
</evidence>
<evidence type="ECO:0000259" key="12">
    <source>
        <dbReference type="Pfam" id="PF12932"/>
    </source>
</evidence>
<dbReference type="GO" id="GO:0006914">
    <property type="term" value="P:autophagy"/>
    <property type="evidence" value="ECO:0007669"/>
    <property type="project" value="UniProtKB-KW"/>
</dbReference>
<feature type="non-terminal residue" evidence="13">
    <location>
        <position position="1"/>
    </location>
</feature>
<dbReference type="InterPro" id="IPR024298">
    <property type="entry name" value="Sec16_Sec23-bd"/>
</dbReference>
<evidence type="ECO:0000256" key="10">
    <source>
        <dbReference type="RuleBase" id="RU364101"/>
    </source>
</evidence>
<comment type="subcellular location">
    <subcellularLocation>
        <location evidence="1">Endoplasmic reticulum membrane</location>
        <topology evidence="1">Peripheral membrane protein</topology>
        <orientation evidence="1">Cytoplasmic side</orientation>
    </subcellularLocation>
</comment>
<feature type="non-terminal residue" evidence="13">
    <location>
        <position position="406"/>
    </location>
</feature>
<comment type="caution">
    <text evidence="13">The sequence shown here is derived from an EMBL/GenBank/DDBJ whole genome shotgun (WGS) entry which is preliminary data.</text>
</comment>
<name>A0A9P4IF34_9PEZI</name>
<dbReference type="GO" id="GO:0012507">
    <property type="term" value="C:ER to Golgi transport vesicle membrane"/>
    <property type="evidence" value="ECO:0007669"/>
    <property type="project" value="TreeGrafter"/>
</dbReference>
<dbReference type="GO" id="GO:0070971">
    <property type="term" value="C:endoplasmic reticulum exit site"/>
    <property type="evidence" value="ECO:0007669"/>
    <property type="project" value="UniProtKB-ARBA"/>
</dbReference>
<keyword evidence="5 10" id="KW-0931">ER-Golgi transport</keyword>
<comment type="similarity">
    <text evidence="2 10">Belongs to the SEC16 family.</text>
</comment>
<feature type="domain" description="Sec16 central conserved" evidence="12">
    <location>
        <begin position="27"/>
        <end position="145"/>
    </location>
</feature>
<dbReference type="GO" id="GO:0016192">
    <property type="term" value="P:vesicle-mediated transport"/>
    <property type="evidence" value="ECO:0007669"/>
    <property type="project" value="UniProtKB-KW"/>
</dbReference>
<evidence type="ECO:0000256" key="3">
    <source>
        <dbReference type="ARBA" id="ARBA00022448"/>
    </source>
</evidence>
<dbReference type="FunFam" id="1.25.40.1030:FF:000008">
    <property type="entry name" value="Protein transport protein sec16"/>
    <property type="match status" value="1"/>
</dbReference>
<evidence type="ECO:0000256" key="2">
    <source>
        <dbReference type="ARBA" id="ARBA00005927"/>
    </source>
</evidence>
<comment type="function">
    <text evidence="9 10">Involved in the initiation of assembly of the COPII coat required for the formation of transport vesicles from the endoplasmic reticulum (ER) and the selection of cargo molecules. Also involved in autophagy.</text>
</comment>
<dbReference type="PANTHER" id="PTHR13402">
    <property type="entry name" value="RGPR-RELATED"/>
    <property type="match status" value="1"/>
</dbReference>
<dbReference type="Pfam" id="PF12931">
    <property type="entry name" value="TPR_Sec16"/>
    <property type="match status" value="1"/>
</dbReference>
<dbReference type="OrthoDB" id="8918678at2759"/>
<dbReference type="CDD" id="cd09233">
    <property type="entry name" value="ACE1-Sec16-like"/>
    <property type="match status" value="1"/>
</dbReference>
<proteinExistence type="inferred from homology"/>
<dbReference type="Proteomes" id="UP000799772">
    <property type="component" value="Unassembled WGS sequence"/>
</dbReference>
<keyword evidence="3 10" id="KW-0813">Transport</keyword>
<keyword evidence="4 10" id="KW-0256">Endoplasmic reticulum</keyword>
<dbReference type="EMBL" id="ML978128">
    <property type="protein sequence ID" value="KAF2097051.1"/>
    <property type="molecule type" value="Genomic_DNA"/>
</dbReference>